<gene>
    <name evidence="2" type="ORF">FB192DRAFT_1398476</name>
</gene>
<dbReference type="PANTHER" id="PTHR12224">
    <property type="entry name" value="BETA-1,4-MANNOSYL-GLYCOPROTEIN BETA-1,4-N-ACETYLGLUCOSAMINYL-TRANSFERASE"/>
    <property type="match status" value="1"/>
</dbReference>
<evidence type="ECO:0000256" key="1">
    <source>
        <dbReference type="SAM" id="Phobius"/>
    </source>
</evidence>
<name>A0A8H4EYB2_MUCCL</name>
<dbReference type="Pfam" id="PF04724">
    <property type="entry name" value="Glyco_transf_17"/>
    <property type="match status" value="1"/>
</dbReference>
<evidence type="ECO:0000313" key="2">
    <source>
        <dbReference type="EMBL" id="KAF1798259.1"/>
    </source>
</evidence>
<dbReference type="InterPro" id="IPR006813">
    <property type="entry name" value="Glyco_trans_17"/>
</dbReference>
<feature type="transmembrane region" description="Helical" evidence="1">
    <location>
        <begin position="20"/>
        <end position="37"/>
    </location>
</feature>
<dbReference type="Proteomes" id="UP000469890">
    <property type="component" value="Unassembled WGS sequence"/>
</dbReference>
<dbReference type="GO" id="GO:0003830">
    <property type="term" value="F:beta-1,4-mannosylglycoprotein 4-beta-N-acetylglucosaminyltransferase activity"/>
    <property type="evidence" value="ECO:0007669"/>
    <property type="project" value="InterPro"/>
</dbReference>
<accession>A0A8H4EYB2</accession>
<keyword evidence="1" id="KW-0472">Membrane</keyword>
<dbReference type="AlphaFoldDB" id="A0A8H4EYB2"/>
<dbReference type="GO" id="GO:0006044">
    <property type="term" value="P:N-acetylglucosamine metabolic process"/>
    <property type="evidence" value="ECO:0007669"/>
    <property type="project" value="TreeGrafter"/>
</dbReference>
<comment type="caution">
    <text evidence="2">The sequence shown here is derived from an EMBL/GenBank/DDBJ whole genome shotgun (WGS) entry which is preliminary data.</text>
</comment>
<dbReference type="PANTHER" id="PTHR12224:SF0">
    <property type="entry name" value="BETA-1,4-MANNOSYL-GLYCOPROTEIN 4-BETA-N-ACETYLGLUCOSAMINYLTRANSFERASE"/>
    <property type="match status" value="1"/>
</dbReference>
<sequence length="374" mass="42968">MMNVSDSIAYLKRNNNRRCMHLCLIMMFIASTLIYLIQSQSTLVRDIGYYTRPLWDKNPNTFTTIPHYYAEDVPMETMCQLHGWKLKPKEELAKNKVYDAIIFSVELDLLEIRIKELWNVVDTFVILESNATFTGVAKNLTFNQHKKRFQFAASKIHHVIIDQYALPAGEGPFYNEGKMREAMDQALVDAGAKTNDLIIMSDVDELPRAQTIDIISSCQGVPEKLHLQLRNYMYSFEFYVDSSSWRAHVVKYNAGHTFYTHGQITEDLLSDAGWHCSFCFRTIQEFQFKMKSYSHSDRVSNDGLLSADRIQQTICDGTDIFDMPPESYSYKDMVTKFRIDSSQSGVGLPSSLLKDSRRFKFLLPGGCMRGTSST</sequence>
<reference evidence="2 3" key="1">
    <citation type="submission" date="2019-09" db="EMBL/GenBank/DDBJ databases">
        <authorList>
            <consortium name="DOE Joint Genome Institute"/>
            <person name="Mondo S.J."/>
            <person name="Navarro-Mendoza M.I."/>
            <person name="Perez-Arques C."/>
            <person name="Panchal S."/>
            <person name="Nicolas F.E."/>
            <person name="Ganguly P."/>
            <person name="Pangilinan J."/>
            <person name="Grigoriev I."/>
            <person name="Heitman J."/>
            <person name="Sanya K."/>
            <person name="Garre V."/>
        </authorList>
    </citation>
    <scope>NUCLEOTIDE SEQUENCE [LARGE SCALE GENOMIC DNA]</scope>
    <source>
        <strain evidence="2 3">MU402</strain>
    </source>
</reference>
<protein>
    <submittedName>
        <fullName evidence="2">Glycosyltransferase family 17 protein</fullName>
    </submittedName>
</protein>
<proteinExistence type="predicted"/>
<dbReference type="GO" id="GO:0016020">
    <property type="term" value="C:membrane"/>
    <property type="evidence" value="ECO:0007669"/>
    <property type="project" value="InterPro"/>
</dbReference>
<dbReference type="EMBL" id="JAAECE010000008">
    <property type="protein sequence ID" value="KAF1798259.1"/>
    <property type="molecule type" value="Genomic_DNA"/>
</dbReference>
<keyword evidence="1" id="KW-0812">Transmembrane</keyword>
<keyword evidence="1" id="KW-1133">Transmembrane helix</keyword>
<evidence type="ECO:0000313" key="3">
    <source>
        <dbReference type="Proteomes" id="UP000469890"/>
    </source>
</evidence>
<keyword evidence="2" id="KW-0808">Transferase</keyword>
<organism evidence="2 3">
    <name type="scientific">Mucor circinelloides f. lusitanicus</name>
    <name type="common">Mucor racemosus var. lusitanicus</name>
    <dbReference type="NCBI Taxonomy" id="29924"/>
    <lineage>
        <taxon>Eukaryota</taxon>
        <taxon>Fungi</taxon>
        <taxon>Fungi incertae sedis</taxon>
        <taxon>Mucoromycota</taxon>
        <taxon>Mucoromycotina</taxon>
        <taxon>Mucoromycetes</taxon>
        <taxon>Mucorales</taxon>
        <taxon>Mucorineae</taxon>
        <taxon>Mucoraceae</taxon>
        <taxon>Mucor</taxon>
    </lineage>
</organism>